<keyword evidence="1" id="KW-1133">Transmembrane helix</keyword>
<feature type="domain" description="TPM" evidence="2">
    <location>
        <begin position="45"/>
        <end position="173"/>
    </location>
</feature>
<dbReference type="InterPro" id="IPR007621">
    <property type="entry name" value="TPM_dom"/>
</dbReference>
<gene>
    <name evidence="3" type="ORF">C7451_102193</name>
</gene>
<dbReference type="Proteomes" id="UP000248014">
    <property type="component" value="Unassembled WGS sequence"/>
</dbReference>
<dbReference type="Gene3D" id="3.10.310.50">
    <property type="match status" value="1"/>
</dbReference>
<proteinExistence type="predicted"/>
<evidence type="ECO:0000256" key="1">
    <source>
        <dbReference type="SAM" id="Phobius"/>
    </source>
</evidence>
<dbReference type="PANTHER" id="PTHR30373:SF2">
    <property type="entry name" value="UPF0603 PROTEIN YGCG"/>
    <property type="match status" value="1"/>
</dbReference>
<evidence type="ECO:0000259" key="2">
    <source>
        <dbReference type="Pfam" id="PF04536"/>
    </source>
</evidence>
<keyword evidence="1" id="KW-0472">Membrane</keyword>
<organism evidence="3 4">
    <name type="scientific">Blastomonas natatoria</name>
    <dbReference type="NCBI Taxonomy" id="34015"/>
    <lineage>
        <taxon>Bacteria</taxon>
        <taxon>Pseudomonadati</taxon>
        <taxon>Pseudomonadota</taxon>
        <taxon>Alphaproteobacteria</taxon>
        <taxon>Sphingomonadales</taxon>
        <taxon>Sphingomonadaceae</taxon>
        <taxon>Blastomonas</taxon>
    </lineage>
</organism>
<reference evidence="3 4" key="1">
    <citation type="submission" date="2018-05" db="EMBL/GenBank/DDBJ databases">
        <title>Genomic Encyclopedia of Type Strains, Phase IV (KMG-IV): sequencing the most valuable type-strain genomes for metagenomic binning, comparative biology and taxonomic classification.</title>
        <authorList>
            <person name="Goeker M."/>
        </authorList>
    </citation>
    <scope>NUCLEOTIDE SEQUENCE [LARGE SCALE GENOMIC DNA]</scope>
    <source>
        <strain evidence="3 4">DSM 3183</strain>
    </source>
</reference>
<dbReference type="AlphaFoldDB" id="A0A2V3VCE5"/>
<evidence type="ECO:0000313" key="3">
    <source>
        <dbReference type="EMBL" id="PXW78521.1"/>
    </source>
</evidence>
<name>A0A2V3VCE5_9SPHN</name>
<keyword evidence="1" id="KW-0812">Transmembrane</keyword>
<accession>A0A2V3VCE5</accession>
<dbReference type="EMBL" id="QJJM01000002">
    <property type="protein sequence ID" value="PXW78521.1"/>
    <property type="molecule type" value="Genomic_DNA"/>
</dbReference>
<evidence type="ECO:0000313" key="4">
    <source>
        <dbReference type="Proteomes" id="UP000248014"/>
    </source>
</evidence>
<dbReference type="Pfam" id="PF04536">
    <property type="entry name" value="TPM_phosphatase"/>
    <property type="match status" value="1"/>
</dbReference>
<sequence length="282" mass="29445">MKRTPAFAGGVKQWLGQWLAATLLLVVAAHSAVSAQTFPKLTGRVVDQANLLDPTQEAALTAKLEALEKQSTRQLVVVTVPDLQGYEIEEYGYQLGRKWGIGQAENGTAEKDNGALLIVAPNERKVRIEVGYGLEGVLTDALSSIIIQQDILPRFRDKDMPGGIAAGTDALITQLTLPEDEARAYAAKVEAESRKAEDGGGIGLFLFWGAIILFFFVIPALSSMGRGSRYRSSRIDAGDIITWGIAIGSAMNDRGGGGGGFGGGGFGGGGGSFGGGGASGGW</sequence>
<feature type="transmembrane region" description="Helical" evidence="1">
    <location>
        <begin position="202"/>
        <end position="221"/>
    </location>
</feature>
<keyword evidence="4" id="KW-1185">Reference proteome</keyword>
<dbReference type="PANTHER" id="PTHR30373">
    <property type="entry name" value="UPF0603 PROTEIN YGCG"/>
    <property type="match status" value="1"/>
</dbReference>
<protein>
    <recommendedName>
        <fullName evidence="2">TPM domain-containing protein</fullName>
    </recommendedName>
</protein>
<comment type="caution">
    <text evidence="3">The sequence shown here is derived from an EMBL/GenBank/DDBJ whole genome shotgun (WGS) entry which is preliminary data.</text>
</comment>